<dbReference type="Proteomes" id="UP001396334">
    <property type="component" value="Unassembled WGS sequence"/>
</dbReference>
<dbReference type="InterPro" id="IPR004176">
    <property type="entry name" value="Clp_R_N"/>
</dbReference>
<gene>
    <name evidence="8" type="ORF">V6N11_025072</name>
</gene>
<keyword evidence="3 6" id="KW-0677">Repeat</keyword>
<dbReference type="InterPro" id="IPR003593">
    <property type="entry name" value="AAA+_ATPase"/>
</dbReference>
<dbReference type="InterPro" id="IPR027417">
    <property type="entry name" value="P-loop_NTPase"/>
</dbReference>
<dbReference type="SUPFAM" id="SSF81923">
    <property type="entry name" value="Double Clp-N motif"/>
    <property type="match status" value="1"/>
</dbReference>
<dbReference type="Pfam" id="PF17871">
    <property type="entry name" value="AAA_lid_9"/>
    <property type="match status" value="1"/>
</dbReference>
<dbReference type="InterPro" id="IPR036628">
    <property type="entry name" value="Clp_N_dom_sf"/>
</dbReference>
<dbReference type="Pfam" id="PF02861">
    <property type="entry name" value="Clp_N"/>
    <property type="match status" value="1"/>
</dbReference>
<dbReference type="Gene3D" id="3.40.50.300">
    <property type="entry name" value="P-loop containing nucleotide triphosphate hydrolases"/>
    <property type="match status" value="1"/>
</dbReference>
<evidence type="ECO:0000313" key="8">
    <source>
        <dbReference type="EMBL" id="KAK9002389.1"/>
    </source>
</evidence>
<evidence type="ECO:0000256" key="6">
    <source>
        <dbReference type="PROSITE-ProRule" id="PRU01251"/>
    </source>
</evidence>
<dbReference type="SUPFAM" id="SSF52540">
    <property type="entry name" value="P-loop containing nucleoside triphosphate hydrolases"/>
    <property type="match status" value="2"/>
</dbReference>
<evidence type="ECO:0000256" key="5">
    <source>
        <dbReference type="ARBA" id="ARBA00022840"/>
    </source>
</evidence>
<dbReference type="PROSITE" id="PS51903">
    <property type="entry name" value="CLP_R"/>
    <property type="match status" value="1"/>
</dbReference>
<keyword evidence="2" id="KW-0934">Plastid</keyword>
<comment type="caution">
    <text evidence="8">The sequence shown here is derived from an EMBL/GenBank/DDBJ whole genome shotgun (WGS) entry which is preliminary data.</text>
</comment>
<dbReference type="Gene3D" id="1.10.1780.10">
    <property type="entry name" value="Clp, N-terminal domain"/>
    <property type="match status" value="2"/>
</dbReference>
<evidence type="ECO:0000313" key="9">
    <source>
        <dbReference type="Proteomes" id="UP001396334"/>
    </source>
</evidence>
<dbReference type="Gene3D" id="4.10.860.10">
    <property type="entry name" value="UVR domain"/>
    <property type="match status" value="1"/>
</dbReference>
<dbReference type="PANTHER" id="PTHR11638">
    <property type="entry name" value="ATP-DEPENDENT CLP PROTEASE"/>
    <property type="match status" value="1"/>
</dbReference>
<keyword evidence="9" id="KW-1185">Reference proteome</keyword>
<dbReference type="Gene3D" id="1.10.8.60">
    <property type="match status" value="2"/>
</dbReference>
<dbReference type="PRINTS" id="PR00300">
    <property type="entry name" value="CLPPROTEASEA"/>
</dbReference>
<dbReference type="Pfam" id="PF10431">
    <property type="entry name" value="ClpB_D2-small"/>
    <property type="match status" value="1"/>
</dbReference>
<dbReference type="InterPro" id="IPR003959">
    <property type="entry name" value="ATPase_AAA_core"/>
</dbReference>
<dbReference type="InterPro" id="IPR050130">
    <property type="entry name" value="ClpA_ClpB"/>
</dbReference>
<proteinExistence type="predicted"/>
<dbReference type="EMBL" id="JBBPBN010000035">
    <property type="protein sequence ID" value="KAK9002389.1"/>
    <property type="molecule type" value="Genomic_DNA"/>
</dbReference>
<organism evidence="8 9">
    <name type="scientific">Hibiscus sabdariffa</name>
    <name type="common">roselle</name>
    <dbReference type="NCBI Taxonomy" id="183260"/>
    <lineage>
        <taxon>Eukaryota</taxon>
        <taxon>Viridiplantae</taxon>
        <taxon>Streptophyta</taxon>
        <taxon>Embryophyta</taxon>
        <taxon>Tracheophyta</taxon>
        <taxon>Spermatophyta</taxon>
        <taxon>Magnoliopsida</taxon>
        <taxon>eudicotyledons</taxon>
        <taxon>Gunneridae</taxon>
        <taxon>Pentapetalae</taxon>
        <taxon>rosids</taxon>
        <taxon>malvids</taxon>
        <taxon>Malvales</taxon>
        <taxon>Malvaceae</taxon>
        <taxon>Malvoideae</taxon>
        <taxon>Hibiscus</taxon>
    </lineage>
</organism>
<keyword evidence="4" id="KW-0547">Nucleotide-binding</keyword>
<comment type="subcellular location">
    <subcellularLocation>
        <location evidence="1">Plastid</location>
        <location evidence="1">Chloroplast</location>
    </subcellularLocation>
</comment>
<keyword evidence="5" id="KW-0067">ATP-binding</keyword>
<evidence type="ECO:0000256" key="3">
    <source>
        <dbReference type="ARBA" id="ARBA00022737"/>
    </source>
</evidence>
<evidence type="ECO:0000256" key="4">
    <source>
        <dbReference type="ARBA" id="ARBA00022741"/>
    </source>
</evidence>
<keyword evidence="2" id="KW-0150">Chloroplast</keyword>
<dbReference type="CDD" id="cd19499">
    <property type="entry name" value="RecA-like_ClpB_Hsp104-like"/>
    <property type="match status" value="1"/>
</dbReference>
<name>A0ABR2QP48_9ROSI</name>
<evidence type="ECO:0000256" key="2">
    <source>
        <dbReference type="ARBA" id="ARBA00022528"/>
    </source>
</evidence>
<dbReference type="SMART" id="SM01086">
    <property type="entry name" value="ClpB_D2-small"/>
    <property type="match status" value="1"/>
</dbReference>
<dbReference type="PANTHER" id="PTHR11638:SF155">
    <property type="entry name" value="CHAPERONE PROTEIN CLPC1, CHLOROPLASTIC-LIKE"/>
    <property type="match status" value="1"/>
</dbReference>
<feature type="domain" description="Clp R" evidence="7">
    <location>
        <begin position="72"/>
        <end position="220"/>
    </location>
</feature>
<protein>
    <recommendedName>
        <fullName evidence="7">Clp R domain-containing protein</fullName>
    </recommendedName>
</protein>
<dbReference type="InterPro" id="IPR001270">
    <property type="entry name" value="ClpA/B"/>
</dbReference>
<dbReference type="Pfam" id="PF07724">
    <property type="entry name" value="AAA_2"/>
    <property type="match status" value="1"/>
</dbReference>
<reference evidence="8 9" key="1">
    <citation type="journal article" date="2024" name="G3 (Bethesda)">
        <title>Genome assembly of Hibiscus sabdariffa L. provides insights into metabolisms of medicinal natural products.</title>
        <authorList>
            <person name="Kim T."/>
        </authorList>
    </citation>
    <scope>NUCLEOTIDE SEQUENCE [LARGE SCALE GENOMIC DNA]</scope>
    <source>
        <strain evidence="8">TK-2024</strain>
        <tissue evidence="8">Old leaves</tissue>
    </source>
</reference>
<accession>A0ABR2QP48</accession>
<dbReference type="InterPro" id="IPR041546">
    <property type="entry name" value="ClpA/ClpB_AAA_lid"/>
</dbReference>
<dbReference type="SMART" id="SM00382">
    <property type="entry name" value="AAA"/>
    <property type="match status" value="1"/>
</dbReference>
<evidence type="ECO:0000259" key="7">
    <source>
        <dbReference type="PROSITE" id="PS51903"/>
    </source>
</evidence>
<dbReference type="InterPro" id="IPR019489">
    <property type="entry name" value="Clp_ATPase_C"/>
</dbReference>
<sequence length="712" mass="80190">MMARVVAQSALRTTTAHTHCPSHGSKSSVKMAYGLQTPVLRKSFDLRMTRFGHYLRCPITISSPSRLGCAKFEGFTREAIEAIMLAREESRRLRDDSVGTEHILLGLTCGGTSSIAAKALKSLGIELEHVRKHVTMYSDRYFGGDSIDHLAFEFNRVSIRSLVRSFEAARRLGHNYIGPEHLLLGLVLEEYDDEPLNLALRDQGVSSSSFYRQVICMAGEGNNVSVVTTLPEYSKHIGEDSAPATIKVPESSSVEETIIILKTLTEYYEIHHRLCYDRDAFVTAAELSDRYISDGFLPDKAIDLFDKAGALVSSRHAELFEVVRELGAELRQIIKSNREAGPSLNLDKLRESHDREMELRFQIHMFREMSEAERLVTEVDLKGIVSSWTGIPMEKLVTDKSDRLLKIEESLRKRVVGRDEAVKAVSSCVHRRLDGFMSNYPIVSFVFYGPTGVGKLELAKALAANYFGSEEAVIQLDMREFMESHTLSKLIGSSFEAGQLIEYVRSRPHSVVLLKDIEKAHLDVLNAIRQIIDGKETIVDFRNTFLIMTCKAGSNVIEKGERQMGFDLDEHCPYNTIKSLVIEELKQRLGLKLMDFLSVIVFRRLTELEVKEIADIKLKEASDRLKAKEIQLHVTRGFRDRVVEQGYDSSRGAMPLRRAIRLVEDSVAEKMVAREIKKGDSVTVDVDLDGNVVLLNGSNHWLIQNCTMSQVV</sequence>
<evidence type="ECO:0000256" key="1">
    <source>
        <dbReference type="ARBA" id="ARBA00004229"/>
    </source>
</evidence>